<dbReference type="GO" id="GO:0005524">
    <property type="term" value="F:ATP binding"/>
    <property type="evidence" value="ECO:0007669"/>
    <property type="project" value="InterPro"/>
</dbReference>
<dbReference type="InterPro" id="IPR008271">
    <property type="entry name" value="Ser/Thr_kinase_AS"/>
</dbReference>
<dbReference type="AlphaFoldDB" id="A0A0H2RX84"/>
<dbReference type="InterPro" id="IPR051681">
    <property type="entry name" value="Ser/Thr_Kinases-Pseudokinases"/>
</dbReference>
<dbReference type="Proteomes" id="UP000053477">
    <property type="component" value="Unassembled WGS sequence"/>
</dbReference>
<reference evidence="2 3" key="1">
    <citation type="submission" date="2015-04" db="EMBL/GenBank/DDBJ databases">
        <title>Complete genome sequence of Schizopora paradoxa KUC8140, a cosmopolitan wood degrader in East Asia.</title>
        <authorList>
            <consortium name="DOE Joint Genome Institute"/>
            <person name="Min B."/>
            <person name="Park H."/>
            <person name="Jang Y."/>
            <person name="Kim J.-J."/>
            <person name="Kim K.H."/>
            <person name="Pangilinan J."/>
            <person name="Lipzen A."/>
            <person name="Riley R."/>
            <person name="Grigoriev I.V."/>
            <person name="Spatafora J.W."/>
            <person name="Choi I.-G."/>
        </authorList>
    </citation>
    <scope>NUCLEOTIDE SEQUENCE [LARGE SCALE GENOMIC DNA]</scope>
    <source>
        <strain evidence="2 3">KUC8140</strain>
    </source>
</reference>
<dbReference type="SUPFAM" id="SSF56112">
    <property type="entry name" value="Protein kinase-like (PK-like)"/>
    <property type="match status" value="1"/>
</dbReference>
<dbReference type="EMBL" id="KQ085913">
    <property type="protein sequence ID" value="KLO16695.1"/>
    <property type="molecule type" value="Genomic_DNA"/>
</dbReference>
<dbReference type="InParanoid" id="A0A0H2RX84"/>
<dbReference type="Gene3D" id="1.10.510.10">
    <property type="entry name" value="Transferase(Phosphotransferase) domain 1"/>
    <property type="match status" value="1"/>
</dbReference>
<dbReference type="PANTHER" id="PTHR44329">
    <property type="entry name" value="SERINE/THREONINE-PROTEIN KINASE TNNI3K-RELATED"/>
    <property type="match status" value="1"/>
</dbReference>
<dbReference type="SUPFAM" id="SSF48371">
    <property type="entry name" value="ARM repeat"/>
    <property type="match status" value="1"/>
</dbReference>
<dbReference type="Pfam" id="PF07714">
    <property type="entry name" value="PK_Tyr_Ser-Thr"/>
    <property type="match status" value="1"/>
</dbReference>
<evidence type="ECO:0000259" key="1">
    <source>
        <dbReference type="PROSITE" id="PS50011"/>
    </source>
</evidence>
<dbReference type="PROSITE" id="PS50011">
    <property type="entry name" value="PROTEIN_KINASE_DOM"/>
    <property type="match status" value="1"/>
</dbReference>
<sequence length="910" mass="103073">MSTVLLTLNVGRTQSPRTTSSLKMEDIDGERKMEDLDIVIGIYDLLLLYKSSVAERHISWIAGHNNYSDAVKRNSLEKYCAEITRSASSNSSSTRIAALKAICALTVEEPVIRVTFKERTNAICCLKGLKMSSTEFEIREWASKALDAIQNEEVHELWSNVITQPVRFEDTEKLSKGTVSYDNRKLGKLANSLKNPNSSYVAELYLRLATEQASEGPSRNDLANMCYHIRRLGREGSLPSQSLLPNDRSIAIIEQFCRKLLKYTKRANTAVAAMEEVILLATEDCHIRKTLKECEDELRCLQKRVAAFDSNPEFRKWAQRALCAIRNEDIHELWSSTTAKSTSWPNLRKILEGQVPLDEDNTSRLAMLAKSLKSGDENSSYIAGLYLERVMKRTTETIAKDIRRVLQHKKANIFQGQARTAHNATSGIASVTELCGNLLEISKHAVATIMAAKEIIALSIENPYVRETFHGRRRIRHLKSMTTAQKNLESPDIFEWASRAVHAIEDEKLHGLWSKAITRRLSASEVQHLIERSVTNDECNLAELARSLKSDPGDVHSAYLAFQYLKRAHEQLKETKAQTQDRISECPSCKREPQRTQQTSTELLRYVLQSATNDSLRNLTGIITMRNANQDFTKVNMEGGFAVVYEGSARIKGIRVAVKQLRINKESVEFVIKNFARELRIFAKIKHPNVAMFLGYIMEEENSGYSIVLEWMEKGSLREALKSDDPILHTPVKLIGIAFGIAKGVSYLHGEKIVHADIKAANVLMSFSGRPLLTDFGIARMSESLYSNGFYTTKVSRASDNWLPFEFYNTPDSDKFLPSTKSDVWAYGMTLFELLSRKIPYEGVHNAGAISRKIINHELPKKPEFEAECEEVKSEIWRICEQSWTKEMKVRPGMQAIVKELIKAKYRLAL</sequence>
<protein>
    <recommendedName>
        <fullName evidence="1">Protein kinase domain-containing protein</fullName>
    </recommendedName>
</protein>
<dbReference type="OrthoDB" id="541276at2759"/>
<dbReference type="SMART" id="SM00220">
    <property type="entry name" value="S_TKc"/>
    <property type="match status" value="1"/>
</dbReference>
<gene>
    <name evidence="2" type="ORF">SCHPADRAFT_937722</name>
</gene>
<dbReference type="GO" id="GO:0004674">
    <property type="term" value="F:protein serine/threonine kinase activity"/>
    <property type="evidence" value="ECO:0007669"/>
    <property type="project" value="TreeGrafter"/>
</dbReference>
<dbReference type="InterPro" id="IPR011009">
    <property type="entry name" value="Kinase-like_dom_sf"/>
</dbReference>
<evidence type="ECO:0000313" key="2">
    <source>
        <dbReference type="EMBL" id="KLO16695.1"/>
    </source>
</evidence>
<accession>A0A0H2RX84</accession>
<keyword evidence="3" id="KW-1185">Reference proteome</keyword>
<dbReference type="InterPro" id="IPR001245">
    <property type="entry name" value="Ser-Thr/Tyr_kinase_cat_dom"/>
</dbReference>
<feature type="domain" description="Protein kinase" evidence="1">
    <location>
        <begin position="630"/>
        <end position="906"/>
    </location>
</feature>
<dbReference type="PANTHER" id="PTHR44329:SF214">
    <property type="entry name" value="PROTEIN KINASE DOMAIN-CONTAINING PROTEIN"/>
    <property type="match status" value="1"/>
</dbReference>
<name>A0A0H2RX84_9AGAM</name>
<proteinExistence type="predicted"/>
<dbReference type="STRING" id="27342.A0A0H2RX84"/>
<evidence type="ECO:0000313" key="3">
    <source>
        <dbReference type="Proteomes" id="UP000053477"/>
    </source>
</evidence>
<dbReference type="PROSITE" id="PS00108">
    <property type="entry name" value="PROTEIN_KINASE_ST"/>
    <property type="match status" value="1"/>
</dbReference>
<organism evidence="2 3">
    <name type="scientific">Schizopora paradoxa</name>
    <dbReference type="NCBI Taxonomy" id="27342"/>
    <lineage>
        <taxon>Eukaryota</taxon>
        <taxon>Fungi</taxon>
        <taxon>Dikarya</taxon>
        <taxon>Basidiomycota</taxon>
        <taxon>Agaricomycotina</taxon>
        <taxon>Agaricomycetes</taxon>
        <taxon>Hymenochaetales</taxon>
        <taxon>Schizoporaceae</taxon>
        <taxon>Schizopora</taxon>
    </lineage>
</organism>
<dbReference type="InterPro" id="IPR000719">
    <property type="entry name" value="Prot_kinase_dom"/>
</dbReference>
<dbReference type="InterPro" id="IPR016024">
    <property type="entry name" value="ARM-type_fold"/>
</dbReference>